<feature type="compositionally biased region" description="Polar residues" evidence="1">
    <location>
        <begin position="34"/>
        <end position="54"/>
    </location>
</feature>
<feature type="compositionally biased region" description="Polar residues" evidence="1">
    <location>
        <begin position="311"/>
        <end position="321"/>
    </location>
</feature>
<evidence type="ECO:0000313" key="4">
    <source>
        <dbReference type="Proteomes" id="UP000750711"/>
    </source>
</evidence>
<feature type="region of interest" description="Disordered" evidence="1">
    <location>
        <begin position="1"/>
        <end position="78"/>
    </location>
</feature>
<feature type="compositionally biased region" description="Basic and acidic residues" evidence="1">
    <location>
        <begin position="10"/>
        <end position="22"/>
    </location>
</feature>
<feature type="region of interest" description="Disordered" evidence="1">
    <location>
        <begin position="97"/>
        <end position="122"/>
    </location>
</feature>
<accession>A0A9P8LHB1</accession>
<feature type="region of interest" description="Disordered" evidence="1">
    <location>
        <begin position="171"/>
        <end position="259"/>
    </location>
</feature>
<feature type="region of interest" description="Disordered" evidence="1">
    <location>
        <begin position="304"/>
        <end position="371"/>
    </location>
</feature>
<sequence>MISANLSWKNPKEAETVGQRREQKAHRRADGSAGSATSSLRGQRPQTQSSSNWPSFKKKTSAAGRKDSDERLPKPLTLPYAGTDALGFLFPPNETASVHSLESTGPVVPANNPASTQSLSPSLDSDALLSVKDALSSSSRRTSVCSTEQIVSESVLNEVQELGRDSKVSRVTTVTVTTSSGSNSEKAESLTERSSAETLPVQLHLPRRARSMRSLGSPKLGFRRSKSPSPSPPEPKTLGKGDANTKPSDADAVAQQKRTMAKLRELQSEAVQQLKDALHSPNKWKAPDEWQSPKLDIPELEAPGTKASLRDPNSNPSTHNGSIFHREHDAPNPPPPPYLSSRSQTSLVTPLHSRPTSSQQAPLPSNPSSTTFTRTLRRMEIATPAVLCHHVAESWDNIVDDAAYTTATDDDVREEYEFEKRLWVLTALGRLRFRDRLTGGRGEVGMVGKCILNLYGSEADTWFLAAKNHRSTVHSISSNTSAAASPSPAWGRLPPNCRPLTSPLATSPSPYPPASFDLIISRSLPTILRSTDYPPFLRDCARMLKPGGSLLISLIDPSPRNCGPLMVRWTEGLKLKMEMQFRCTRPGELLPYWLGEIGGWAGGVEVETMDWMAVEGSEGGDQWDALRVVTGRSAYRKLYEDFVEVGNNRTTGEGHGVWWWEDPMIVEECRTLGTTFQLQRYVCQKE</sequence>
<organism evidence="3 4">
    <name type="scientific">Trichoglossum hirsutum</name>
    <dbReference type="NCBI Taxonomy" id="265104"/>
    <lineage>
        <taxon>Eukaryota</taxon>
        <taxon>Fungi</taxon>
        <taxon>Dikarya</taxon>
        <taxon>Ascomycota</taxon>
        <taxon>Pezizomycotina</taxon>
        <taxon>Geoglossomycetes</taxon>
        <taxon>Geoglossales</taxon>
        <taxon>Geoglossaceae</taxon>
        <taxon>Trichoglossum</taxon>
    </lineage>
</organism>
<feature type="region of interest" description="Disordered" evidence="1">
    <location>
        <begin position="277"/>
        <end position="296"/>
    </location>
</feature>
<feature type="domain" description="Methyltransferase type 11" evidence="2">
    <location>
        <begin position="509"/>
        <end position="552"/>
    </location>
</feature>
<dbReference type="EMBL" id="JAGHQM010000100">
    <property type="protein sequence ID" value="KAH0565385.1"/>
    <property type="molecule type" value="Genomic_DNA"/>
</dbReference>
<dbReference type="GO" id="GO:0008757">
    <property type="term" value="F:S-adenosylmethionine-dependent methyltransferase activity"/>
    <property type="evidence" value="ECO:0007669"/>
    <property type="project" value="InterPro"/>
</dbReference>
<gene>
    <name evidence="3" type="ORF">GP486_001219</name>
</gene>
<dbReference type="Proteomes" id="UP000750711">
    <property type="component" value="Unassembled WGS sequence"/>
</dbReference>
<dbReference type="CDD" id="cd02440">
    <property type="entry name" value="AdoMet_MTases"/>
    <property type="match status" value="1"/>
</dbReference>
<evidence type="ECO:0000259" key="2">
    <source>
        <dbReference type="Pfam" id="PF08241"/>
    </source>
</evidence>
<feature type="compositionally biased region" description="Low complexity" evidence="1">
    <location>
        <begin position="171"/>
        <end position="184"/>
    </location>
</feature>
<dbReference type="InterPro" id="IPR013216">
    <property type="entry name" value="Methyltransf_11"/>
</dbReference>
<dbReference type="SUPFAM" id="SSF53335">
    <property type="entry name" value="S-adenosyl-L-methionine-dependent methyltransferases"/>
    <property type="match status" value="1"/>
</dbReference>
<feature type="compositionally biased region" description="Polar residues" evidence="1">
    <location>
        <begin position="340"/>
        <end position="371"/>
    </location>
</feature>
<proteinExistence type="predicted"/>
<feature type="compositionally biased region" description="Basic and acidic residues" evidence="1">
    <location>
        <begin position="185"/>
        <end position="195"/>
    </location>
</feature>
<dbReference type="AlphaFoldDB" id="A0A9P8LHB1"/>
<reference evidence="3" key="1">
    <citation type="submission" date="2021-03" db="EMBL/GenBank/DDBJ databases">
        <title>Comparative genomics and phylogenomic investigation of the class Geoglossomycetes provide insights into ecological specialization and systematics.</title>
        <authorList>
            <person name="Melie T."/>
            <person name="Pirro S."/>
            <person name="Miller A.N."/>
            <person name="Quandt A."/>
        </authorList>
    </citation>
    <scope>NUCLEOTIDE SEQUENCE</scope>
    <source>
        <strain evidence="3">CAQ_001_2017</strain>
    </source>
</reference>
<name>A0A9P8LHB1_9PEZI</name>
<feature type="compositionally biased region" description="Basic and acidic residues" evidence="1">
    <location>
        <begin position="64"/>
        <end position="73"/>
    </location>
</feature>
<comment type="caution">
    <text evidence="3">The sequence shown here is derived from an EMBL/GenBank/DDBJ whole genome shotgun (WGS) entry which is preliminary data.</text>
</comment>
<dbReference type="Pfam" id="PF08241">
    <property type="entry name" value="Methyltransf_11"/>
    <property type="match status" value="1"/>
</dbReference>
<keyword evidence="4" id="KW-1185">Reference proteome</keyword>
<protein>
    <recommendedName>
        <fullName evidence="2">Methyltransferase type 11 domain-containing protein</fullName>
    </recommendedName>
</protein>
<dbReference type="Gene3D" id="3.40.50.150">
    <property type="entry name" value="Vaccinia Virus protein VP39"/>
    <property type="match status" value="1"/>
</dbReference>
<evidence type="ECO:0000313" key="3">
    <source>
        <dbReference type="EMBL" id="KAH0565385.1"/>
    </source>
</evidence>
<dbReference type="InterPro" id="IPR029063">
    <property type="entry name" value="SAM-dependent_MTases_sf"/>
</dbReference>
<evidence type="ECO:0000256" key="1">
    <source>
        <dbReference type="SAM" id="MobiDB-lite"/>
    </source>
</evidence>